<feature type="domain" description="HTH cro/C1-type" evidence="1">
    <location>
        <begin position="1"/>
        <end position="58"/>
    </location>
</feature>
<dbReference type="RefSeq" id="WP_320229128.1">
    <property type="nucleotide sequence ID" value="NZ_JAVIJB010000037.1"/>
</dbReference>
<reference evidence="2 3" key="1">
    <citation type="submission" date="2023-08" db="EMBL/GenBank/DDBJ databases">
        <title>Implementing the SeqCode for naming new Mesorhizobium species isolated from Vachellia karroo root nodules.</title>
        <authorList>
            <person name="Van Lill M."/>
        </authorList>
    </citation>
    <scope>NUCLEOTIDE SEQUENCE [LARGE SCALE GENOMIC DNA]</scope>
    <source>
        <strain evidence="2 3">VK22B</strain>
    </source>
</reference>
<evidence type="ECO:0000313" key="2">
    <source>
        <dbReference type="EMBL" id="MDX8495347.1"/>
    </source>
</evidence>
<accession>A0ABU4Z7T1</accession>
<sequence length="71" mass="7627">MRAARALIGLSQAELARRAGVSIPTIKRCESDSERAAVVSAETQDKIRAVLEGEGVEFTNGNHPGVRLLRP</sequence>
<dbReference type="EMBL" id="JAVIJC010000037">
    <property type="protein sequence ID" value="MDX8495347.1"/>
    <property type="molecule type" value="Genomic_DNA"/>
</dbReference>
<dbReference type="Gene3D" id="1.10.260.40">
    <property type="entry name" value="lambda repressor-like DNA-binding domains"/>
    <property type="match status" value="1"/>
</dbReference>
<organism evidence="2 3">
    <name type="scientific">Mesorhizobium captivum</name>
    <dbReference type="NCBI Taxonomy" id="3072319"/>
    <lineage>
        <taxon>Bacteria</taxon>
        <taxon>Pseudomonadati</taxon>
        <taxon>Pseudomonadota</taxon>
        <taxon>Alphaproteobacteria</taxon>
        <taxon>Hyphomicrobiales</taxon>
        <taxon>Phyllobacteriaceae</taxon>
        <taxon>Mesorhizobium</taxon>
    </lineage>
</organism>
<proteinExistence type="predicted"/>
<dbReference type="Pfam" id="PF01381">
    <property type="entry name" value="HTH_3"/>
    <property type="match status" value="1"/>
</dbReference>
<evidence type="ECO:0000313" key="3">
    <source>
        <dbReference type="Proteomes" id="UP001271249"/>
    </source>
</evidence>
<dbReference type="CDD" id="cd00093">
    <property type="entry name" value="HTH_XRE"/>
    <property type="match status" value="1"/>
</dbReference>
<dbReference type="Proteomes" id="UP001271249">
    <property type="component" value="Unassembled WGS sequence"/>
</dbReference>
<gene>
    <name evidence="2" type="ORF">RFN29_27695</name>
</gene>
<protein>
    <submittedName>
        <fullName evidence="2">Helix-turn-helix transcriptional regulator</fullName>
    </submittedName>
</protein>
<evidence type="ECO:0000259" key="1">
    <source>
        <dbReference type="PROSITE" id="PS50943"/>
    </source>
</evidence>
<dbReference type="SUPFAM" id="SSF47413">
    <property type="entry name" value="lambda repressor-like DNA-binding domains"/>
    <property type="match status" value="1"/>
</dbReference>
<keyword evidence="3" id="KW-1185">Reference proteome</keyword>
<dbReference type="InterPro" id="IPR001387">
    <property type="entry name" value="Cro/C1-type_HTH"/>
</dbReference>
<dbReference type="PROSITE" id="PS50943">
    <property type="entry name" value="HTH_CROC1"/>
    <property type="match status" value="1"/>
</dbReference>
<comment type="caution">
    <text evidence="2">The sequence shown here is derived from an EMBL/GenBank/DDBJ whole genome shotgun (WGS) entry which is preliminary data.</text>
</comment>
<dbReference type="InterPro" id="IPR010982">
    <property type="entry name" value="Lambda_DNA-bd_dom_sf"/>
</dbReference>
<name>A0ABU4Z7T1_9HYPH</name>